<sequence>MTAECEELLPPWLKSDDLQVRTPMKLPRIPQPPALPNTSWMLILEERRRATEERLGPKADYPKPRTKLRGRSPRVPKEDSEDWSREASTLDRRTLARLLGDLKDRLARERKMTSATEAKLAKLATRTGNSGNSESRLERAAVAAISASAPALQPRSSKSSYSLQCHLFDGDFQKALCRHGPHIPEVRLTKE</sequence>
<protein>
    <submittedName>
        <fullName evidence="2">Uncharacterized protein</fullName>
    </submittedName>
</protein>
<feature type="compositionally biased region" description="Basic residues" evidence="1">
    <location>
        <begin position="64"/>
        <end position="74"/>
    </location>
</feature>
<feature type="compositionally biased region" description="Basic and acidic residues" evidence="1">
    <location>
        <begin position="75"/>
        <end position="87"/>
    </location>
</feature>
<dbReference type="EMBL" id="CAMXCT020000378">
    <property type="protein sequence ID" value="CAL1131336.1"/>
    <property type="molecule type" value="Genomic_DNA"/>
</dbReference>
<proteinExistence type="predicted"/>
<name>A0A9P1FJ75_9DINO</name>
<accession>A0A9P1FJ75</accession>
<reference evidence="3" key="2">
    <citation type="submission" date="2024-04" db="EMBL/GenBank/DDBJ databases">
        <authorList>
            <person name="Chen Y."/>
            <person name="Shah S."/>
            <person name="Dougan E. K."/>
            <person name="Thang M."/>
            <person name="Chan C."/>
        </authorList>
    </citation>
    <scope>NUCLEOTIDE SEQUENCE [LARGE SCALE GENOMIC DNA]</scope>
</reference>
<organism evidence="2">
    <name type="scientific">Cladocopium goreaui</name>
    <dbReference type="NCBI Taxonomy" id="2562237"/>
    <lineage>
        <taxon>Eukaryota</taxon>
        <taxon>Sar</taxon>
        <taxon>Alveolata</taxon>
        <taxon>Dinophyceae</taxon>
        <taxon>Suessiales</taxon>
        <taxon>Symbiodiniaceae</taxon>
        <taxon>Cladocopium</taxon>
    </lineage>
</organism>
<gene>
    <name evidence="2" type="ORF">C1SCF055_LOCUS6057</name>
</gene>
<feature type="compositionally biased region" description="Basic and acidic residues" evidence="1">
    <location>
        <begin position="51"/>
        <end position="63"/>
    </location>
</feature>
<evidence type="ECO:0000313" key="2">
    <source>
        <dbReference type="EMBL" id="CAI3977961.1"/>
    </source>
</evidence>
<reference evidence="2" key="1">
    <citation type="submission" date="2022-10" db="EMBL/GenBank/DDBJ databases">
        <authorList>
            <person name="Chen Y."/>
            <person name="Dougan E. K."/>
            <person name="Chan C."/>
            <person name="Rhodes N."/>
            <person name="Thang M."/>
        </authorList>
    </citation>
    <scope>NUCLEOTIDE SEQUENCE</scope>
</reference>
<evidence type="ECO:0000313" key="3">
    <source>
        <dbReference type="EMBL" id="CAL1131336.1"/>
    </source>
</evidence>
<evidence type="ECO:0000313" key="4">
    <source>
        <dbReference type="Proteomes" id="UP001152797"/>
    </source>
</evidence>
<dbReference type="EMBL" id="CAMXCT010000378">
    <property type="protein sequence ID" value="CAI3977961.1"/>
    <property type="molecule type" value="Genomic_DNA"/>
</dbReference>
<feature type="region of interest" description="Disordered" evidence="1">
    <location>
        <begin position="51"/>
        <end position="87"/>
    </location>
</feature>
<dbReference type="AlphaFoldDB" id="A0A9P1FJ75"/>
<dbReference type="EMBL" id="CAMXCT030000378">
    <property type="protein sequence ID" value="CAL4765273.1"/>
    <property type="molecule type" value="Genomic_DNA"/>
</dbReference>
<keyword evidence="4" id="KW-1185">Reference proteome</keyword>
<evidence type="ECO:0000256" key="1">
    <source>
        <dbReference type="SAM" id="MobiDB-lite"/>
    </source>
</evidence>
<dbReference type="Proteomes" id="UP001152797">
    <property type="component" value="Unassembled WGS sequence"/>
</dbReference>
<comment type="caution">
    <text evidence="2">The sequence shown here is derived from an EMBL/GenBank/DDBJ whole genome shotgun (WGS) entry which is preliminary data.</text>
</comment>